<dbReference type="EMBL" id="UINC01178947">
    <property type="protein sequence ID" value="SVD87381.1"/>
    <property type="molecule type" value="Genomic_DNA"/>
</dbReference>
<dbReference type="AlphaFoldDB" id="A0A382YW86"/>
<accession>A0A382YW86</accession>
<reference evidence="1" key="1">
    <citation type="submission" date="2018-05" db="EMBL/GenBank/DDBJ databases">
        <authorList>
            <person name="Lanie J.A."/>
            <person name="Ng W.-L."/>
            <person name="Kazmierczak K.M."/>
            <person name="Andrzejewski T.M."/>
            <person name="Davidsen T.M."/>
            <person name="Wayne K.J."/>
            <person name="Tettelin H."/>
            <person name="Glass J.I."/>
            <person name="Rusch D."/>
            <person name="Podicherti R."/>
            <person name="Tsui H.-C.T."/>
            <person name="Winkler M.E."/>
        </authorList>
    </citation>
    <scope>NUCLEOTIDE SEQUENCE</scope>
</reference>
<organism evidence="1">
    <name type="scientific">marine metagenome</name>
    <dbReference type="NCBI Taxonomy" id="408172"/>
    <lineage>
        <taxon>unclassified sequences</taxon>
        <taxon>metagenomes</taxon>
        <taxon>ecological metagenomes</taxon>
    </lineage>
</organism>
<protein>
    <submittedName>
        <fullName evidence="1">Uncharacterized protein</fullName>
    </submittedName>
</protein>
<feature type="non-terminal residue" evidence="1">
    <location>
        <position position="32"/>
    </location>
</feature>
<evidence type="ECO:0000313" key="1">
    <source>
        <dbReference type="EMBL" id="SVD87381.1"/>
    </source>
</evidence>
<name>A0A382YW86_9ZZZZ</name>
<sequence length="32" mass="3472">MIKLIILEEKRGQFASPPTGTLFSALAFSFSA</sequence>
<proteinExistence type="predicted"/>
<gene>
    <name evidence="1" type="ORF">METZ01_LOCUS440235</name>
</gene>